<dbReference type="KEGG" id="salj:SMD11_5398"/>
<proteinExistence type="inferred from homology"/>
<feature type="transmembrane region" description="Helical" evidence="9">
    <location>
        <begin position="245"/>
        <end position="262"/>
    </location>
</feature>
<evidence type="ECO:0000313" key="12">
    <source>
        <dbReference type="Proteomes" id="UP000195755"/>
    </source>
</evidence>
<dbReference type="InterPro" id="IPR007210">
    <property type="entry name" value="ABC_Gly_betaine_transp_sub-bd"/>
</dbReference>
<protein>
    <submittedName>
        <fullName evidence="11">Glycine/betaine ABC transporter permease</fullName>
    </submittedName>
</protein>
<dbReference type="InterPro" id="IPR000515">
    <property type="entry name" value="MetI-like"/>
</dbReference>
<feature type="transmembrane region" description="Helical" evidence="9">
    <location>
        <begin position="303"/>
        <end position="323"/>
    </location>
</feature>
<organism evidence="11 12">
    <name type="scientific">Streptomyces albireticuli</name>
    <dbReference type="NCBI Taxonomy" id="1940"/>
    <lineage>
        <taxon>Bacteria</taxon>
        <taxon>Bacillati</taxon>
        <taxon>Actinomycetota</taxon>
        <taxon>Actinomycetes</taxon>
        <taxon>Kitasatosporales</taxon>
        <taxon>Streptomycetaceae</taxon>
        <taxon>Streptomyces</taxon>
    </lineage>
</organism>
<evidence type="ECO:0000256" key="1">
    <source>
        <dbReference type="ARBA" id="ARBA00004141"/>
    </source>
</evidence>
<dbReference type="PANTHER" id="PTHR47737:SF1">
    <property type="entry name" value="GLYCINE BETAINE_PROLINE BETAINE TRANSPORT SYSTEM PERMEASE PROTEIN PROW"/>
    <property type="match status" value="1"/>
</dbReference>
<keyword evidence="2 9" id="KW-0813">Transport</keyword>
<comment type="similarity">
    <text evidence="7">In the C-terminal section; belongs to the OsmX family.</text>
</comment>
<evidence type="ECO:0000256" key="4">
    <source>
        <dbReference type="ARBA" id="ARBA00022692"/>
    </source>
</evidence>
<evidence type="ECO:0000256" key="2">
    <source>
        <dbReference type="ARBA" id="ARBA00022448"/>
    </source>
</evidence>
<feature type="transmembrane region" description="Helical" evidence="9">
    <location>
        <begin position="90"/>
        <end position="114"/>
    </location>
</feature>
<dbReference type="GO" id="GO:0005275">
    <property type="term" value="F:amine transmembrane transporter activity"/>
    <property type="evidence" value="ECO:0007669"/>
    <property type="project" value="TreeGrafter"/>
</dbReference>
<dbReference type="RefSeq" id="WP_087928862.1">
    <property type="nucleotide sequence ID" value="NZ_CP021744.1"/>
</dbReference>
<dbReference type="CDD" id="cd06261">
    <property type="entry name" value="TM_PBP2"/>
    <property type="match status" value="1"/>
</dbReference>
<keyword evidence="5 9" id="KW-1133">Transmembrane helix</keyword>
<keyword evidence="3" id="KW-1003">Cell membrane</keyword>
<comment type="similarity">
    <text evidence="9">Belongs to the binding-protein-dependent transport system permease family.</text>
</comment>
<dbReference type="GO" id="GO:0031460">
    <property type="term" value="P:glycine betaine transport"/>
    <property type="evidence" value="ECO:0007669"/>
    <property type="project" value="TreeGrafter"/>
</dbReference>
<dbReference type="GO" id="GO:0015226">
    <property type="term" value="F:carnitine transmembrane transporter activity"/>
    <property type="evidence" value="ECO:0007669"/>
    <property type="project" value="TreeGrafter"/>
</dbReference>
<sequence>MPRIHFGQWVESAVSWLQTHLDWLFDIINTVLSGAYDGVVAVLGAPHPLLMAGILAVVAWWLRGLLPAVLTYAGLALVDSFGLWDEAMATLSLVLVASVLTLLMAVPLGIWAARNRTVSGVLRPVLDVMQTMPAFVYLIPGVMFFSIGPLPGLIATVVFSMPPGVRMTELGIRQVDGELVEAARAFGTTPRDTLTRVQLPLALPTIMAGVNQVIMLALSMVVIAGMAGAGGLGEAVYAAVTQVDIGGGVESGLAVVILAIYLDRMTGALNQQVSPLGRRSLAKAAAAARGSVSATFLRYRPGAAVAAVGVVVLALVAGGMNLAGTGDKQTVAAGKDVGNGKKIKLGYFPWDEAVATTYLWQNILEDRGFSPEVKQLDPGPLYTALAQGQMDVQFDSWLPTTHKRYMDVYRDRLTDLGAWYGPTSLELTVPSYVKDVDSIEDLKGKAGEFGGKIVGIESSAGNMGTLNGKVLKEYGLDGEYKVVSSTTSTMLAELDRAYKKKEPVVVPLWTPHWAYAKYDLKKLKDPKGAWGTGEKIHTVAKKNFAEDFPKVTGWLKNFRMSEKELASLEAEIQAGGKGKEKESARRWLDGHKGFADRLAPVGA</sequence>
<dbReference type="SUPFAM" id="SSF161098">
    <property type="entry name" value="MetI-like"/>
    <property type="match status" value="1"/>
</dbReference>
<evidence type="ECO:0000256" key="5">
    <source>
        <dbReference type="ARBA" id="ARBA00022989"/>
    </source>
</evidence>
<comment type="similarity">
    <text evidence="8">In the N-terminal section; belongs to the binding-protein-dependent transport system permease family.</text>
</comment>
<dbReference type="Pfam" id="PF04069">
    <property type="entry name" value="OpuAC"/>
    <property type="match status" value="1"/>
</dbReference>
<dbReference type="Gene3D" id="3.10.105.10">
    <property type="entry name" value="Dipeptide-binding Protein, Domain 3"/>
    <property type="match status" value="2"/>
</dbReference>
<feature type="transmembrane region" description="Helical" evidence="9">
    <location>
        <begin position="134"/>
        <end position="159"/>
    </location>
</feature>
<keyword evidence="6 9" id="KW-0472">Membrane</keyword>
<dbReference type="Pfam" id="PF00528">
    <property type="entry name" value="BPD_transp_1"/>
    <property type="match status" value="1"/>
</dbReference>
<keyword evidence="4 9" id="KW-0812">Transmembrane</keyword>
<dbReference type="PANTHER" id="PTHR47737">
    <property type="entry name" value="GLYCINE BETAINE/PROLINE BETAINE TRANSPORT SYSTEM PERMEASE PROTEIN PROW"/>
    <property type="match status" value="1"/>
</dbReference>
<dbReference type="GO" id="GO:0043190">
    <property type="term" value="C:ATP-binding cassette (ABC) transporter complex"/>
    <property type="evidence" value="ECO:0007669"/>
    <property type="project" value="InterPro"/>
</dbReference>
<gene>
    <name evidence="11" type="ORF">SMD11_5398</name>
</gene>
<reference evidence="11 12" key="1">
    <citation type="submission" date="2017-06" db="EMBL/GenBank/DDBJ databases">
        <title>Streptomyces albireticuli Genome sequencing and assembly.</title>
        <authorList>
            <person name="Wang Y."/>
            <person name="Du B."/>
            <person name="Ding Y."/>
            <person name="Liu H."/>
            <person name="Hou Q."/>
            <person name="Liu K."/>
            <person name="Yao L."/>
            <person name="Wang C."/>
        </authorList>
    </citation>
    <scope>NUCLEOTIDE SEQUENCE [LARGE SCALE GENOMIC DNA]</scope>
    <source>
        <strain evidence="11 12">MDJK11</strain>
    </source>
</reference>
<dbReference type="PROSITE" id="PS50928">
    <property type="entry name" value="ABC_TM1"/>
    <property type="match status" value="1"/>
</dbReference>
<dbReference type="AlphaFoldDB" id="A0A1Z2L9L7"/>
<evidence type="ECO:0000256" key="8">
    <source>
        <dbReference type="ARBA" id="ARBA00035652"/>
    </source>
</evidence>
<dbReference type="CDD" id="cd13639">
    <property type="entry name" value="PBP2_OpuAC_like"/>
    <property type="match status" value="1"/>
</dbReference>
<evidence type="ECO:0000256" key="6">
    <source>
        <dbReference type="ARBA" id="ARBA00023136"/>
    </source>
</evidence>
<dbReference type="EMBL" id="CP021744">
    <property type="protein sequence ID" value="ARZ70986.1"/>
    <property type="molecule type" value="Genomic_DNA"/>
</dbReference>
<evidence type="ECO:0000259" key="10">
    <source>
        <dbReference type="PROSITE" id="PS50928"/>
    </source>
</evidence>
<feature type="domain" description="ABC transmembrane type-1" evidence="10">
    <location>
        <begin position="87"/>
        <end position="266"/>
    </location>
</feature>
<evidence type="ECO:0000256" key="3">
    <source>
        <dbReference type="ARBA" id="ARBA00022475"/>
    </source>
</evidence>
<dbReference type="FunFam" id="1.10.3720.10:FF:000001">
    <property type="entry name" value="Glycine betaine ABC transporter, permease"/>
    <property type="match status" value="1"/>
</dbReference>
<dbReference type="SUPFAM" id="SSF53850">
    <property type="entry name" value="Periplasmic binding protein-like II"/>
    <property type="match status" value="1"/>
</dbReference>
<comment type="subcellular location">
    <subcellularLocation>
        <location evidence="9">Cell membrane</location>
        <topology evidence="9">Multi-pass membrane protein</topology>
    </subcellularLocation>
    <subcellularLocation>
        <location evidence="1">Membrane</location>
        <topology evidence="1">Multi-pass membrane protein</topology>
    </subcellularLocation>
</comment>
<dbReference type="Gene3D" id="1.10.3720.10">
    <property type="entry name" value="MetI-like"/>
    <property type="match status" value="1"/>
</dbReference>
<dbReference type="InterPro" id="IPR035906">
    <property type="entry name" value="MetI-like_sf"/>
</dbReference>
<dbReference type="OrthoDB" id="9787902at2"/>
<evidence type="ECO:0000256" key="7">
    <source>
        <dbReference type="ARBA" id="ARBA00035642"/>
    </source>
</evidence>
<dbReference type="GO" id="GO:0015871">
    <property type="term" value="P:choline transport"/>
    <property type="evidence" value="ECO:0007669"/>
    <property type="project" value="TreeGrafter"/>
</dbReference>
<dbReference type="Gene3D" id="3.40.190.100">
    <property type="entry name" value="Glycine betaine-binding periplasmic protein, domain 2"/>
    <property type="match status" value="2"/>
</dbReference>
<feature type="transmembrane region" description="Helical" evidence="9">
    <location>
        <begin position="213"/>
        <end position="233"/>
    </location>
</feature>
<accession>A0A1Z2L9L7</accession>
<evidence type="ECO:0000256" key="9">
    <source>
        <dbReference type="RuleBase" id="RU363032"/>
    </source>
</evidence>
<feature type="transmembrane region" description="Helical" evidence="9">
    <location>
        <begin position="49"/>
        <end position="78"/>
    </location>
</feature>
<name>A0A1Z2L9L7_9ACTN</name>
<dbReference type="Proteomes" id="UP000195755">
    <property type="component" value="Chromosome"/>
</dbReference>
<evidence type="ECO:0000313" key="11">
    <source>
        <dbReference type="EMBL" id="ARZ70986.1"/>
    </source>
</evidence>